<keyword evidence="5" id="KW-1185">Reference proteome</keyword>
<dbReference type="Gene3D" id="1.10.10.2830">
    <property type="match status" value="1"/>
</dbReference>
<evidence type="ECO:0000313" key="5">
    <source>
        <dbReference type="Proteomes" id="UP001171111"/>
    </source>
</evidence>
<dbReference type="InterPro" id="IPR004437">
    <property type="entry name" value="ParB/RepB/Spo0J"/>
</dbReference>
<dbReference type="InterPro" id="IPR036086">
    <property type="entry name" value="ParB/Sulfiredoxin_sf"/>
</dbReference>
<evidence type="ECO:0000256" key="1">
    <source>
        <dbReference type="ARBA" id="ARBA00006295"/>
    </source>
</evidence>
<proteinExistence type="inferred from homology"/>
<name>A0ABT8T710_9BACT</name>
<dbReference type="InterPro" id="IPR050336">
    <property type="entry name" value="Chromosome_partition/occlusion"/>
</dbReference>
<feature type="domain" description="ParB-like N-terminal" evidence="3">
    <location>
        <begin position="28"/>
        <end position="118"/>
    </location>
</feature>
<dbReference type="InterPro" id="IPR003115">
    <property type="entry name" value="ParB_N"/>
</dbReference>
<comment type="similarity">
    <text evidence="1">Belongs to the ParB family.</text>
</comment>
<dbReference type="CDD" id="cd16393">
    <property type="entry name" value="SPO0J_N"/>
    <property type="match status" value="1"/>
</dbReference>
<dbReference type="SUPFAM" id="SSF110849">
    <property type="entry name" value="ParB/Sulfiredoxin"/>
    <property type="match status" value="1"/>
</dbReference>
<dbReference type="NCBIfam" id="TIGR00180">
    <property type="entry name" value="parB_part"/>
    <property type="match status" value="1"/>
</dbReference>
<dbReference type="Proteomes" id="UP001171111">
    <property type="component" value="Unassembled WGS sequence"/>
</dbReference>
<dbReference type="Pfam" id="PF02195">
    <property type="entry name" value="ParB_N"/>
    <property type="match status" value="1"/>
</dbReference>
<dbReference type="SMART" id="SM00470">
    <property type="entry name" value="ParB"/>
    <property type="match status" value="1"/>
</dbReference>
<evidence type="ECO:0000256" key="2">
    <source>
        <dbReference type="ARBA" id="ARBA00022829"/>
    </source>
</evidence>
<sequence>MALGKGLSALLDDAQFDYDRELNSNKVLDINLSYIKANPFQPRKNFDESALKELSASIKEHGLIQPIVVLKRSEKDYLLIAGERRMRATKMLGKTQIKAIVLSTAEKNLRELALIENIQRENLNPIELAKSLKELISEHDITQEELASSLKKSRTWVTNTLRLLSLDEKTQKLIEDKKISSGHAKVLVGLSKNDEKMLADSIVGQNLSVRDTEELVKKIKKPKSADELNSGVLKLKNRFKELGFSSTTSGNKITLSFKELKEIDKLLAKLSKV</sequence>
<keyword evidence="2" id="KW-0159">Chromosome partition</keyword>
<protein>
    <submittedName>
        <fullName evidence="4">ParB/RepB/Spo0J family partition protein</fullName>
    </submittedName>
</protein>
<dbReference type="SUPFAM" id="SSF109709">
    <property type="entry name" value="KorB DNA-binding domain-like"/>
    <property type="match status" value="1"/>
</dbReference>
<dbReference type="PANTHER" id="PTHR33375:SF1">
    <property type="entry name" value="CHROMOSOME-PARTITIONING PROTEIN PARB-RELATED"/>
    <property type="match status" value="1"/>
</dbReference>
<comment type="caution">
    <text evidence="4">The sequence shown here is derived from an EMBL/GenBank/DDBJ whole genome shotgun (WGS) entry which is preliminary data.</text>
</comment>
<dbReference type="EMBL" id="JAULJQ010000005">
    <property type="protein sequence ID" value="MDO2409505.1"/>
    <property type="molecule type" value="Genomic_DNA"/>
</dbReference>
<reference evidence="4 5" key="1">
    <citation type="submission" date="2023-06" db="EMBL/GenBank/DDBJ databases">
        <title>Campylobacter magnum sp. nov., isolated from cecal contents of domestic pigs (Sus scrofa domesticus).</title>
        <authorList>
            <person name="Papic B."/>
            <person name="Gruntar I."/>
        </authorList>
    </citation>
    <scope>NUCLEOTIDE SEQUENCE [LARGE SCALE GENOMIC DNA]</scope>
    <source>
        <strain evidence="5">34484-21</strain>
    </source>
</reference>
<evidence type="ECO:0000259" key="3">
    <source>
        <dbReference type="SMART" id="SM00470"/>
    </source>
</evidence>
<dbReference type="InterPro" id="IPR041468">
    <property type="entry name" value="HTH_ParB/Spo0J"/>
</dbReference>
<gene>
    <name evidence="4" type="ORF">Q2362_05250</name>
</gene>
<accession>A0ABT8T710</accession>
<dbReference type="Pfam" id="PF17762">
    <property type="entry name" value="HTH_ParB"/>
    <property type="match status" value="1"/>
</dbReference>
<evidence type="ECO:0000313" key="4">
    <source>
        <dbReference type="EMBL" id="MDO2409505.1"/>
    </source>
</evidence>
<dbReference type="PANTHER" id="PTHR33375">
    <property type="entry name" value="CHROMOSOME-PARTITIONING PROTEIN PARB-RELATED"/>
    <property type="match status" value="1"/>
</dbReference>
<dbReference type="Gene3D" id="3.90.1530.30">
    <property type="match status" value="1"/>
</dbReference>
<organism evidence="4 5">
    <name type="scientific">Campylobacter magnus</name>
    <dbReference type="NCBI Taxonomy" id="3026462"/>
    <lineage>
        <taxon>Bacteria</taxon>
        <taxon>Pseudomonadati</taxon>
        <taxon>Campylobacterota</taxon>
        <taxon>Epsilonproteobacteria</taxon>
        <taxon>Campylobacterales</taxon>
        <taxon>Campylobacteraceae</taxon>
        <taxon>Campylobacter</taxon>
    </lineage>
</organism>
<dbReference type="RefSeq" id="WP_302244351.1">
    <property type="nucleotide sequence ID" value="NZ_JAULJQ010000005.1"/>
</dbReference>